<dbReference type="InterPro" id="IPR010209">
    <property type="entry name" value="Ion_transpt_RnfG/RsxG"/>
</dbReference>
<keyword evidence="11" id="KW-1185">Reference proteome</keyword>
<keyword evidence="6" id="KW-1003">Cell membrane</keyword>
<evidence type="ECO:0000256" key="3">
    <source>
        <dbReference type="ARBA" id="ARBA00022630"/>
    </source>
</evidence>
<keyword evidence="6" id="KW-0997">Cell inner membrane</keyword>
<accession>A0A975DCC3</accession>
<comment type="function">
    <text evidence="6">Part of a membrane-bound complex that couples electron transfer with translocation of ions across the membrane.</text>
</comment>
<dbReference type="PANTHER" id="PTHR36118:SF1">
    <property type="entry name" value="ION-TRANSLOCATING OXIDOREDUCTASE COMPLEX SUBUNIT G"/>
    <property type="match status" value="1"/>
</dbReference>
<evidence type="ECO:0000256" key="6">
    <source>
        <dbReference type="HAMAP-Rule" id="MF_00479"/>
    </source>
</evidence>
<dbReference type="PIRSF" id="PIRSF006091">
    <property type="entry name" value="E_trnsport_RnfG"/>
    <property type="match status" value="1"/>
</dbReference>
<dbReference type="GO" id="GO:0009055">
    <property type="term" value="F:electron transfer activity"/>
    <property type="evidence" value="ECO:0007669"/>
    <property type="project" value="InterPro"/>
</dbReference>
<comment type="subunit">
    <text evidence="6">The complex is composed of six subunits: RnfA, RnfB, RnfC, RnfD, RnfE and RnfG.</text>
</comment>
<feature type="region of interest" description="Disordered" evidence="7">
    <location>
        <begin position="220"/>
        <end position="248"/>
    </location>
</feature>
<keyword evidence="6 8" id="KW-0812">Transmembrane</keyword>
<dbReference type="RefSeq" id="WP_208831786.1">
    <property type="nucleotide sequence ID" value="NZ_CP072110.1"/>
</dbReference>
<protein>
    <recommendedName>
        <fullName evidence="6">Ion-translocating oxidoreductase complex subunit G</fullName>
        <ecNumber evidence="6">7.-.-.-</ecNumber>
    </recommendedName>
    <alternativeName>
        <fullName evidence="6">Rnf electron transport complex subunit G</fullName>
    </alternativeName>
</protein>
<organism evidence="10 11">
    <name type="scientific">Psychrosphaera ytuae</name>
    <dbReference type="NCBI Taxonomy" id="2820710"/>
    <lineage>
        <taxon>Bacteria</taxon>
        <taxon>Pseudomonadati</taxon>
        <taxon>Pseudomonadota</taxon>
        <taxon>Gammaproteobacteria</taxon>
        <taxon>Alteromonadales</taxon>
        <taxon>Pseudoalteromonadaceae</taxon>
        <taxon>Psychrosphaera</taxon>
    </lineage>
</organism>
<evidence type="ECO:0000256" key="2">
    <source>
        <dbReference type="ARBA" id="ARBA00022553"/>
    </source>
</evidence>
<dbReference type="KEGG" id="psym:J1N51_13585"/>
<evidence type="ECO:0000256" key="7">
    <source>
        <dbReference type="SAM" id="MobiDB-lite"/>
    </source>
</evidence>
<feature type="compositionally biased region" description="Basic and acidic residues" evidence="7">
    <location>
        <begin position="237"/>
        <end position="248"/>
    </location>
</feature>
<sequence length="248" mass="27317">MSDTSPNPNNRVTLLTTRKNALLLTAFAAVCTLFVALTHLLTKPVIEHQKQQNVLNKLTQVLDQSKFDNNPLFNCTEITDFELTGHSSPVTVYRATLDSAPYAVVFQTQTNNGYNGKITMMVAVDKNGIVQGVRTLEHQETPGLGDKIELAKSNWILEFAGKAVESDADPKWYIKKDGGQFDQFTGATITPRAMVNQLRGSIYRATQSFDALFSAPNQCEVAPESQTTGGLSSDLELEQKSNKEVDNE</sequence>
<keyword evidence="1 6" id="KW-0813">Transport</keyword>
<dbReference type="GO" id="GO:0005886">
    <property type="term" value="C:plasma membrane"/>
    <property type="evidence" value="ECO:0007669"/>
    <property type="project" value="UniProtKB-SubCell"/>
</dbReference>
<keyword evidence="6" id="KW-1278">Translocase</keyword>
<keyword evidence="6 8" id="KW-0472">Membrane</keyword>
<comment type="similarity">
    <text evidence="6">Belongs to the RnfG family.</text>
</comment>
<dbReference type="EMBL" id="CP072110">
    <property type="protein sequence ID" value="QTH63731.1"/>
    <property type="molecule type" value="Genomic_DNA"/>
</dbReference>
<dbReference type="EC" id="7.-.-.-" evidence="6"/>
<dbReference type="AlphaFoldDB" id="A0A975DCC3"/>
<dbReference type="HAMAP" id="MF_00479">
    <property type="entry name" value="RsxG_RnfG"/>
    <property type="match status" value="1"/>
</dbReference>
<dbReference type="SMART" id="SM00900">
    <property type="entry name" value="FMN_bind"/>
    <property type="match status" value="1"/>
</dbReference>
<keyword evidence="2 6" id="KW-0597">Phosphoprotein</keyword>
<comment type="subcellular location">
    <subcellularLocation>
        <location evidence="6">Cell inner membrane</location>
        <topology evidence="6">Single-pass membrane protein</topology>
    </subcellularLocation>
</comment>
<keyword evidence="6 8" id="KW-1133">Transmembrane helix</keyword>
<comment type="cofactor">
    <cofactor evidence="6">
        <name>FMN</name>
        <dbReference type="ChEBI" id="CHEBI:58210"/>
    </cofactor>
</comment>
<dbReference type="GO" id="GO:0022900">
    <property type="term" value="P:electron transport chain"/>
    <property type="evidence" value="ECO:0007669"/>
    <property type="project" value="UniProtKB-UniRule"/>
</dbReference>
<proteinExistence type="inferred from homology"/>
<evidence type="ECO:0000313" key="10">
    <source>
        <dbReference type="EMBL" id="QTH63731.1"/>
    </source>
</evidence>
<dbReference type="NCBIfam" id="TIGR01947">
    <property type="entry name" value="rnfG"/>
    <property type="match status" value="1"/>
</dbReference>
<reference evidence="10" key="1">
    <citation type="submission" date="2021-03" db="EMBL/GenBank/DDBJ databases">
        <title>Description of Psychrosphaera ytuae sp. nov. isolated from deep sea sediment of South China Sea.</title>
        <authorList>
            <person name="Zhang J."/>
            <person name="Xu X.-D."/>
        </authorList>
    </citation>
    <scope>NUCLEOTIDE SEQUENCE</scope>
    <source>
        <strain evidence="10">MTZ26</strain>
    </source>
</reference>
<feature type="domain" description="FMN-binding" evidence="9">
    <location>
        <begin position="113"/>
        <end position="205"/>
    </location>
</feature>
<name>A0A975DCC3_9GAMM</name>
<feature type="transmembrane region" description="Helical" evidence="8">
    <location>
        <begin position="21"/>
        <end position="41"/>
    </location>
</feature>
<dbReference type="PANTHER" id="PTHR36118">
    <property type="entry name" value="ION-TRANSLOCATING OXIDOREDUCTASE COMPLEX SUBUNIT G"/>
    <property type="match status" value="1"/>
</dbReference>
<evidence type="ECO:0000259" key="9">
    <source>
        <dbReference type="SMART" id="SM00900"/>
    </source>
</evidence>
<keyword evidence="4 6" id="KW-0288">FMN</keyword>
<dbReference type="NCBIfam" id="NF002519">
    <property type="entry name" value="PRK01908.1"/>
    <property type="match status" value="1"/>
</dbReference>
<evidence type="ECO:0000256" key="4">
    <source>
        <dbReference type="ARBA" id="ARBA00022643"/>
    </source>
</evidence>
<evidence type="ECO:0000256" key="1">
    <source>
        <dbReference type="ARBA" id="ARBA00022448"/>
    </source>
</evidence>
<evidence type="ECO:0000256" key="8">
    <source>
        <dbReference type="SAM" id="Phobius"/>
    </source>
</evidence>
<dbReference type="Proteomes" id="UP000682739">
    <property type="component" value="Chromosome"/>
</dbReference>
<feature type="modified residue" description="FMN phosphoryl threonine" evidence="6">
    <location>
        <position position="188"/>
    </location>
</feature>
<evidence type="ECO:0000256" key="5">
    <source>
        <dbReference type="ARBA" id="ARBA00022982"/>
    </source>
</evidence>
<gene>
    <name evidence="10" type="primary">rsxG</name>
    <name evidence="6" type="synonym">rnfG</name>
    <name evidence="10" type="ORF">J1N51_13585</name>
</gene>
<keyword evidence="5 6" id="KW-0249">Electron transport</keyword>
<evidence type="ECO:0000313" key="11">
    <source>
        <dbReference type="Proteomes" id="UP000682739"/>
    </source>
</evidence>
<dbReference type="InterPro" id="IPR007329">
    <property type="entry name" value="FMN-bd"/>
</dbReference>
<dbReference type="GO" id="GO:0010181">
    <property type="term" value="F:FMN binding"/>
    <property type="evidence" value="ECO:0007669"/>
    <property type="project" value="InterPro"/>
</dbReference>
<keyword evidence="3 6" id="KW-0285">Flavoprotein</keyword>
<dbReference type="Pfam" id="PF04205">
    <property type="entry name" value="FMN_bind"/>
    <property type="match status" value="1"/>
</dbReference>